<dbReference type="AlphaFoldDB" id="A0A1W2GYU4"/>
<evidence type="ECO:0008006" key="3">
    <source>
        <dbReference type="Google" id="ProtNLM"/>
    </source>
</evidence>
<dbReference type="Proteomes" id="UP000192333">
    <property type="component" value="Chromosome I"/>
</dbReference>
<dbReference type="EMBL" id="LT838813">
    <property type="protein sequence ID" value="SMD41880.1"/>
    <property type="molecule type" value="Genomic_DNA"/>
</dbReference>
<name>A0A1W2GYU4_9BACT</name>
<gene>
    <name evidence="1" type="ORF">SAMN00777080_0414</name>
</gene>
<reference evidence="2" key="1">
    <citation type="submission" date="2017-04" db="EMBL/GenBank/DDBJ databases">
        <authorList>
            <person name="Varghese N."/>
            <person name="Submissions S."/>
        </authorList>
    </citation>
    <scope>NUCLEOTIDE SEQUENCE [LARGE SCALE GENOMIC DNA]</scope>
    <source>
        <strain evidence="2">DSM 16537</strain>
    </source>
</reference>
<sequence length="150" mass="16704">MSLALMAFAQETKAQYNTGIGIRTGTGNGLTVKQFINETMAVEGLLYTRWGGLIVTGLFEVHNNIREVRGLDWYFGGGAHYGTWNAENRNTPWGDNRTSSSEFGLDAIIGLDYKFYNAPINVSLDWKPAYSFGESGLWEDEIGISVRFAF</sequence>
<organism evidence="1 2">
    <name type="scientific">Aquiflexum balticum DSM 16537</name>
    <dbReference type="NCBI Taxonomy" id="758820"/>
    <lineage>
        <taxon>Bacteria</taxon>
        <taxon>Pseudomonadati</taxon>
        <taxon>Bacteroidota</taxon>
        <taxon>Cytophagia</taxon>
        <taxon>Cytophagales</taxon>
        <taxon>Cyclobacteriaceae</taxon>
        <taxon>Aquiflexum</taxon>
    </lineage>
</organism>
<accession>A0A1W2GYU4</accession>
<proteinExistence type="predicted"/>
<protein>
    <recommendedName>
        <fullName evidence="3">Outer membrane protein beta-barrel domain-containing protein</fullName>
    </recommendedName>
</protein>
<evidence type="ECO:0000313" key="1">
    <source>
        <dbReference type="EMBL" id="SMD41880.1"/>
    </source>
</evidence>
<keyword evidence="2" id="KW-1185">Reference proteome</keyword>
<evidence type="ECO:0000313" key="2">
    <source>
        <dbReference type="Proteomes" id="UP000192333"/>
    </source>
</evidence>
<dbReference type="STRING" id="758820.SAMN00777080_0414"/>